<comment type="caution">
    <text evidence="3">The sequence shown here is derived from an EMBL/GenBank/DDBJ whole genome shotgun (WGS) entry which is preliminary data.</text>
</comment>
<dbReference type="InterPro" id="IPR018376">
    <property type="entry name" value="Enoyl-CoA_hyd/isom_CS"/>
</dbReference>
<dbReference type="GO" id="GO:0016853">
    <property type="term" value="F:isomerase activity"/>
    <property type="evidence" value="ECO:0007669"/>
    <property type="project" value="UniProtKB-KW"/>
</dbReference>
<evidence type="ECO:0000256" key="1">
    <source>
        <dbReference type="ARBA" id="ARBA00005254"/>
    </source>
</evidence>
<name>A0ABQ6A0N3_9PROT</name>
<organism evidence="3 4">
    <name type="scientific">Acidocella aquatica</name>
    <dbReference type="NCBI Taxonomy" id="1922313"/>
    <lineage>
        <taxon>Bacteria</taxon>
        <taxon>Pseudomonadati</taxon>
        <taxon>Pseudomonadota</taxon>
        <taxon>Alphaproteobacteria</taxon>
        <taxon>Acetobacterales</taxon>
        <taxon>Acidocellaceae</taxon>
        <taxon>Acidocella</taxon>
    </lineage>
</organism>
<evidence type="ECO:0000313" key="3">
    <source>
        <dbReference type="EMBL" id="GLR66010.1"/>
    </source>
</evidence>
<dbReference type="SUPFAM" id="SSF52096">
    <property type="entry name" value="ClpP/crotonase"/>
    <property type="match status" value="1"/>
</dbReference>
<reference evidence="4" key="1">
    <citation type="journal article" date="2019" name="Int. J. Syst. Evol. Microbiol.">
        <title>The Global Catalogue of Microorganisms (GCM) 10K type strain sequencing project: providing services to taxonomists for standard genome sequencing and annotation.</title>
        <authorList>
            <consortium name="The Broad Institute Genomics Platform"/>
            <consortium name="The Broad Institute Genome Sequencing Center for Infectious Disease"/>
            <person name="Wu L."/>
            <person name="Ma J."/>
        </authorList>
    </citation>
    <scope>NUCLEOTIDE SEQUENCE [LARGE SCALE GENOMIC DNA]</scope>
    <source>
        <strain evidence="4">NBRC 112502</strain>
    </source>
</reference>
<accession>A0ABQ6A0N3</accession>
<proteinExistence type="inferred from homology"/>
<evidence type="ECO:0000313" key="4">
    <source>
        <dbReference type="Proteomes" id="UP001156641"/>
    </source>
</evidence>
<dbReference type="PANTHER" id="PTHR43459:SF1">
    <property type="entry name" value="EG:BACN32G11.4 PROTEIN"/>
    <property type="match status" value="1"/>
</dbReference>
<dbReference type="RefSeq" id="WP_284256573.1">
    <property type="nucleotide sequence ID" value="NZ_BSOS01000007.1"/>
</dbReference>
<dbReference type="Gene3D" id="1.10.12.10">
    <property type="entry name" value="Lyase 2-enoyl-coa Hydratase, Chain A, domain 2"/>
    <property type="match status" value="1"/>
</dbReference>
<dbReference type="PANTHER" id="PTHR43459">
    <property type="entry name" value="ENOYL-COA HYDRATASE"/>
    <property type="match status" value="1"/>
</dbReference>
<dbReference type="PROSITE" id="PS00166">
    <property type="entry name" value="ENOYL_COA_HYDRATASE"/>
    <property type="match status" value="1"/>
</dbReference>
<dbReference type="Proteomes" id="UP001156641">
    <property type="component" value="Unassembled WGS sequence"/>
</dbReference>
<evidence type="ECO:0000256" key="2">
    <source>
        <dbReference type="RuleBase" id="RU003707"/>
    </source>
</evidence>
<gene>
    <name evidence="3" type="primary">paaG_2</name>
    <name evidence="3" type="ORF">GCM10010909_06880</name>
</gene>
<dbReference type="InterPro" id="IPR014748">
    <property type="entry name" value="Enoyl-CoA_hydra_C"/>
</dbReference>
<keyword evidence="4" id="KW-1185">Reference proteome</keyword>
<dbReference type="EMBL" id="BSOS01000007">
    <property type="protein sequence ID" value="GLR66010.1"/>
    <property type="molecule type" value="Genomic_DNA"/>
</dbReference>
<protein>
    <submittedName>
        <fullName evidence="3">2-(1,2-epoxy-1,2-dihydrophenyl)acetyl-CoA isomerase</fullName>
    </submittedName>
</protein>
<dbReference type="CDD" id="cd06558">
    <property type="entry name" value="crotonase-like"/>
    <property type="match status" value="1"/>
</dbReference>
<sequence>MNISAPIIFKKSAGVATITFNRPKSRNALTMQMCRDLIEFISGLNGDEQTRVLLLRGNGPDFCSGADLREMTDISAVTPQARAAEVGLNVLDVSQVLFTALHKVDAPIVAGVRGYAIGAGMQFVLAADLVAVSETAKLAVPQVRLGHTADHGESYYLPRKVGSARAMQILLLGEFVTAAQAGQFGLANWVVPDMGLDAQVDGIVGKLSASPPAAVFGMKELLRNCFHNTLEQQFAEELAVVKKCAATDDFVEAMAAAREKRPPIFRGR</sequence>
<dbReference type="Pfam" id="PF00378">
    <property type="entry name" value="ECH_1"/>
    <property type="match status" value="1"/>
</dbReference>
<dbReference type="InterPro" id="IPR029045">
    <property type="entry name" value="ClpP/crotonase-like_dom_sf"/>
</dbReference>
<comment type="similarity">
    <text evidence="1 2">Belongs to the enoyl-CoA hydratase/isomerase family.</text>
</comment>
<dbReference type="InterPro" id="IPR001753">
    <property type="entry name" value="Enoyl-CoA_hydra/iso"/>
</dbReference>
<dbReference type="Gene3D" id="3.90.226.10">
    <property type="entry name" value="2-enoyl-CoA Hydratase, Chain A, domain 1"/>
    <property type="match status" value="1"/>
</dbReference>
<keyword evidence="3" id="KW-0413">Isomerase</keyword>